<feature type="domain" description="Glycosyl transferase family 1" evidence="1">
    <location>
        <begin position="180"/>
        <end position="354"/>
    </location>
</feature>
<organism evidence="3 4">
    <name type="scientific">Metabacillus indicus</name>
    <name type="common">Bacillus indicus</name>
    <dbReference type="NCBI Taxonomy" id="246786"/>
    <lineage>
        <taxon>Bacteria</taxon>
        <taxon>Bacillati</taxon>
        <taxon>Bacillota</taxon>
        <taxon>Bacilli</taxon>
        <taxon>Bacillales</taxon>
        <taxon>Bacillaceae</taxon>
        <taxon>Metabacillus</taxon>
    </lineage>
</organism>
<evidence type="ECO:0000259" key="2">
    <source>
        <dbReference type="Pfam" id="PF13439"/>
    </source>
</evidence>
<proteinExistence type="predicted"/>
<dbReference type="Proteomes" id="UP000028549">
    <property type="component" value="Unassembled WGS sequence"/>
</dbReference>
<dbReference type="Pfam" id="PF13439">
    <property type="entry name" value="Glyco_transf_4"/>
    <property type="match status" value="1"/>
</dbReference>
<dbReference type="CDD" id="cd03801">
    <property type="entry name" value="GT4_PimA-like"/>
    <property type="match status" value="1"/>
</dbReference>
<evidence type="ECO:0000313" key="4">
    <source>
        <dbReference type="Proteomes" id="UP000028549"/>
    </source>
</evidence>
<dbReference type="AlphaFoldDB" id="A0A084H1P4"/>
<protein>
    <submittedName>
        <fullName evidence="3">Glycosyl transferase</fullName>
    </submittedName>
</protein>
<dbReference type="OrthoDB" id="139410at2"/>
<keyword evidence="4" id="KW-1185">Reference proteome</keyword>
<dbReference type="PANTHER" id="PTHR12526:SF638">
    <property type="entry name" value="SPORE COAT PROTEIN SA"/>
    <property type="match status" value="1"/>
</dbReference>
<keyword evidence="3" id="KW-0808">Transferase</keyword>
<dbReference type="PANTHER" id="PTHR12526">
    <property type="entry name" value="GLYCOSYLTRANSFERASE"/>
    <property type="match status" value="1"/>
</dbReference>
<sequence>MKIAFICTEKLPSPAVKGGAIQLMLDGILPYFSRNHEVTVYSITDPLLPDTNEHNGIQYIRFPRPSFHEQTAKDIEGKFYSHIHVFNRPGELWRYKQASPKSKLFVSLHNDMFSTRKLKREQALEALSMCDAITTVSEYIKRTVTFRYPDAEAKSHVVYSGVDFSSFLQRDSAEGEQKRALWREKYGLNGKKAILFIGRLSRTKGPHLLIRAMKQVIREHPDSVLVIVGGKWFSEDGINDYVQFLYDEAAKLGEHVLFTKYIPSEDIPNILLMGDLLVCSSQWHEPLARIHYEAMAAGLPIITTDRGGNAEVINHHMNGLIIKEYDQTNAFAEAISQLLADSTGAVSLGKYGRQYAEKNFSFQHTAAKLESIYVNAQ</sequence>
<feature type="domain" description="Glycosyltransferase subfamily 4-like N-terminal" evidence="2">
    <location>
        <begin position="34"/>
        <end position="164"/>
    </location>
</feature>
<dbReference type="SUPFAM" id="SSF53756">
    <property type="entry name" value="UDP-Glycosyltransferase/glycogen phosphorylase"/>
    <property type="match status" value="1"/>
</dbReference>
<dbReference type="Pfam" id="PF00534">
    <property type="entry name" value="Glycos_transf_1"/>
    <property type="match status" value="1"/>
</dbReference>
<dbReference type="Gene3D" id="3.40.50.2000">
    <property type="entry name" value="Glycogen Phosphorylase B"/>
    <property type="match status" value="2"/>
</dbReference>
<name>A0A084H1P4_METID</name>
<dbReference type="InterPro" id="IPR028098">
    <property type="entry name" value="Glyco_trans_4-like_N"/>
</dbReference>
<dbReference type="STRING" id="246786.GS18_0200480"/>
<comment type="caution">
    <text evidence="3">The sequence shown here is derived from an EMBL/GenBank/DDBJ whole genome shotgun (WGS) entry which is preliminary data.</text>
</comment>
<gene>
    <name evidence="3" type="ORF">GS18_0200480</name>
</gene>
<dbReference type="InterPro" id="IPR001296">
    <property type="entry name" value="Glyco_trans_1"/>
</dbReference>
<dbReference type="RefSeq" id="WP_029565154.1">
    <property type="nucleotide sequence ID" value="NZ_CANLZQ010000008.1"/>
</dbReference>
<dbReference type="GO" id="GO:0016757">
    <property type="term" value="F:glycosyltransferase activity"/>
    <property type="evidence" value="ECO:0007669"/>
    <property type="project" value="InterPro"/>
</dbReference>
<reference evidence="3 4" key="1">
    <citation type="journal article" date="2005" name="Int. J. Syst. Evol. Microbiol.">
        <title>Bacillus cibi sp. nov., isolated from jeotgal, a traditional Korean fermented seafood.</title>
        <authorList>
            <person name="Yoon J.H."/>
            <person name="Lee C.H."/>
            <person name="Oh T.K."/>
        </authorList>
    </citation>
    <scope>NUCLEOTIDE SEQUENCE [LARGE SCALE GENOMIC DNA]</scope>
    <source>
        <strain evidence="3 4">DSM 16189</strain>
    </source>
</reference>
<evidence type="ECO:0000259" key="1">
    <source>
        <dbReference type="Pfam" id="PF00534"/>
    </source>
</evidence>
<evidence type="ECO:0000313" key="3">
    <source>
        <dbReference type="EMBL" id="KEZ53506.1"/>
    </source>
</evidence>
<dbReference type="EMBL" id="JNVC02000001">
    <property type="protein sequence ID" value="KEZ53506.1"/>
    <property type="molecule type" value="Genomic_DNA"/>
</dbReference>
<accession>A0A084H1P4</accession>